<dbReference type="AlphaFoldDB" id="A0AAE7BHC9"/>
<evidence type="ECO:0000313" key="3">
    <source>
        <dbReference type="Proteomes" id="UP000503313"/>
    </source>
</evidence>
<keyword evidence="1" id="KW-0812">Transmembrane</keyword>
<dbReference type="KEGG" id="adz:ADFLV_1981"/>
<keyword evidence="1" id="KW-0472">Membrane</keyword>
<protein>
    <submittedName>
        <fullName evidence="2">Uncharacterized protein</fullName>
    </submittedName>
</protein>
<dbReference type="EMBL" id="CP053835">
    <property type="protein sequence ID" value="QKF77997.1"/>
    <property type="molecule type" value="Genomic_DNA"/>
</dbReference>
<accession>A0AAE7BHC9</accession>
<keyword evidence="1" id="KW-1133">Transmembrane helix</keyword>
<keyword evidence="3" id="KW-1185">Reference proteome</keyword>
<reference evidence="2 3" key="1">
    <citation type="submission" date="2020-05" db="EMBL/GenBank/DDBJ databases">
        <title>Complete genome sequencing of Campylobacter and Arcobacter type strains.</title>
        <authorList>
            <person name="Miller W.G."/>
            <person name="Yee E."/>
        </authorList>
    </citation>
    <scope>NUCLEOTIDE SEQUENCE [LARGE SCALE GENOMIC DNA]</scope>
    <source>
        <strain evidence="2 3">LMG 25694</strain>
    </source>
</reference>
<dbReference type="RefSeq" id="WP_129011369.1">
    <property type="nucleotide sequence ID" value="NZ_CP053835.1"/>
</dbReference>
<dbReference type="Proteomes" id="UP000503313">
    <property type="component" value="Chromosome"/>
</dbReference>
<gene>
    <name evidence="2" type="ORF">ADFLV_1981</name>
</gene>
<feature type="transmembrane region" description="Helical" evidence="1">
    <location>
        <begin position="32"/>
        <end position="51"/>
    </location>
</feature>
<evidence type="ECO:0000256" key="1">
    <source>
        <dbReference type="SAM" id="Phobius"/>
    </source>
</evidence>
<sequence length="393" mass="46069">MSFFENIKEFFSLLKESNYNLGTVYSQNPDNIHVVILILIIIAILIAFFIVNSFKRVQLLKLISEIEKSSNFLDFEEKLSKIANELPKRGVEVASKLNLSKNEIYEKGLFLIKNFNIKEKIEAYKSFSTTCSLIAKNSQKYKIDELSNFFEEKSIFLLEKNLFKEIENYYKTARFNEDDVELVNSIVTYSKNLSNPFSVLIPLQQEINKFSFTFNLELFKFLKKLTKDSSGEIFVKSNEKLNNMFKDENEKISNVILSYVLKNDEKEKVYNYISNLKDKDYLQSLYFNFFGKSNDTDLDLAFIKNETKIKNDYKEYINCQITYNWKDLAYINYILNSPKVLQVIGHNDYRAIIERIEKLEKDIDFNAKVSRVLEIANDAKKIAKEAKAIARSK</sequence>
<proteinExistence type="predicted"/>
<evidence type="ECO:0000313" key="2">
    <source>
        <dbReference type="EMBL" id="QKF77997.1"/>
    </source>
</evidence>
<organism evidence="2 3">
    <name type="scientific">Arcobacter defluvii</name>
    <dbReference type="NCBI Taxonomy" id="873191"/>
    <lineage>
        <taxon>Bacteria</taxon>
        <taxon>Pseudomonadati</taxon>
        <taxon>Campylobacterota</taxon>
        <taxon>Epsilonproteobacteria</taxon>
        <taxon>Campylobacterales</taxon>
        <taxon>Arcobacteraceae</taxon>
        <taxon>Arcobacter</taxon>
    </lineage>
</organism>
<name>A0AAE7BHC9_9BACT</name>